<dbReference type="InterPro" id="IPR036397">
    <property type="entry name" value="RNaseH_sf"/>
</dbReference>
<feature type="compositionally biased region" description="Pro residues" evidence="16">
    <location>
        <begin position="703"/>
        <end position="712"/>
    </location>
</feature>
<evidence type="ECO:0000256" key="9">
    <source>
        <dbReference type="ARBA" id="ARBA00023170"/>
    </source>
</evidence>
<keyword evidence="15" id="KW-1015">Disulfide bond</keyword>
<feature type="region of interest" description="Disordered" evidence="16">
    <location>
        <begin position="910"/>
        <end position="931"/>
    </location>
</feature>
<dbReference type="Proteomes" id="UP000095280">
    <property type="component" value="Unplaced"/>
</dbReference>
<evidence type="ECO:0000256" key="5">
    <source>
        <dbReference type="ARBA" id="ARBA00022989"/>
    </source>
</evidence>
<dbReference type="SUPFAM" id="SSF53098">
    <property type="entry name" value="Ribonuclease H-like"/>
    <property type="match status" value="1"/>
</dbReference>
<feature type="region of interest" description="Disordered" evidence="16">
    <location>
        <begin position="1237"/>
        <end position="1268"/>
    </location>
</feature>
<feature type="compositionally biased region" description="Polar residues" evidence="16">
    <location>
        <begin position="657"/>
        <end position="680"/>
    </location>
</feature>
<dbReference type="FunFam" id="3.40.190.10:FF:000078">
    <property type="entry name" value="glutamate receptor ionotropic, NMDA 3B"/>
    <property type="match status" value="1"/>
</dbReference>
<dbReference type="GO" id="GO:0043226">
    <property type="term" value="C:organelle"/>
    <property type="evidence" value="ECO:0007669"/>
    <property type="project" value="UniProtKB-ARBA"/>
</dbReference>
<feature type="binding site" evidence="13">
    <location>
        <position position="424"/>
    </location>
    <ligand>
        <name>L-glutamate</name>
        <dbReference type="ChEBI" id="CHEBI:29985"/>
    </ligand>
</feature>
<reference evidence="20" key="1">
    <citation type="submission" date="2016-11" db="UniProtKB">
        <authorList>
            <consortium name="WormBaseParasite"/>
        </authorList>
    </citation>
    <scope>IDENTIFICATION</scope>
</reference>
<dbReference type="CDD" id="cd09276">
    <property type="entry name" value="Rnase_HI_RT_non_LTR"/>
    <property type="match status" value="1"/>
</dbReference>
<dbReference type="InterPro" id="IPR019594">
    <property type="entry name" value="Glu/Gly-bd"/>
</dbReference>
<evidence type="ECO:0000256" key="1">
    <source>
        <dbReference type="ARBA" id="ARBA00004651"/>
    </source>
</evidence>
<dbReference type="InterPro" id="IPR000477">
    <property type="entry name" value="RT_dom"/>
</dbReference>
<evidence type="ECO:0000256" key="7">
    <source>
        <dbReference type="ARBA" id="ARBA00023065"/>
    </source>
</evidence>
<dbReference type="PANTHER" id="PTHR18966">
    <property type="entry name" value="IONOTROPIC GLUTAMATE RECEPTOR"/>
    <property type="match status" value="1"/>
</dbReference>
<feature type="domain" description="RNase H type-1" evidence="18">
    <location>
        <begin position="2939"/>
        <end position="3072"/>
    </location>
</feature>
<dbReference type="InterPro" id="IPR002156">
    <property type="entry name" value="RNaseH_domain"/>
</dbReference>
<evidence type="ECO:0000313" key="20">
    <source>
        <dbReference type="WBParaSite" id="maker-uti_cns_0004383-snap-gene-0.3-mRNA-1"/>
    </source>
</evidence>
<evidence type="ECO:0000313" key="19">
    <source>
        <dbReference type="Proteomes" id="UP000095280"/>
    </source>
</evidence>
<dbReference type="GO" id="GO:0006259">
    <property type="term" value="P:DNA metabolic process"/>
    <property type="evidence" value="ECO:0007669"/>
    <property type="project" value="UniProtKB-ARBA"/>
</dbReference>
<evidence type="ECO:0000256" key="2">
    <source>
        <dbReference type="ARBA" id="ARBA00022448"/>
    </source>
</evidence>
<dbReference type="Gene3D" id="1.10.287.70">
    <property type="match status" value="1"/>
</dbReference>
<evidence type="ECO:0000256" key="8">
    <source>
        <dbReference type="ARBA" id="ARBA00023136"/>
    </source>
</evidence>
<dbReference type="Pfam" id="PF00078">
    <property type="entry name" value="RVT_1"/>
    <property type="match status" value="1"/>
</dbReference>
<dbReference type="GO" id="GO:0004523">
    <property type="term" value="F:RNA-DNA hybrid ribonuclease activity"/>
    <property type="evidence" value="ECO:0007669"/>
    <property type="project" value="InterPro"/>
</dbReference>
<name>A0A1I8H4I8_9PLAT</name>
<dbReference type="SMART" id="SM00918">
    <property type="entry name" value="Lig_chan-Glu_bd"/>
    <property type="match status" value="1"/>
</dbReference>
<evidence type="ECO:0000259" key="18">
    <source>
        <dbReference type="PROSITE" id="PS50879"/>
    </source>
</evidence>
<feature type="region of interest" description="Disordered" evidence="16">
    <location>
        <begin position="967"/>
        <end position="1035"/>
    </location>
</feature>
<dbReference type="Pfam" id="PF10613">
    <property type="entry name" value="Lig_chan-Glu_bd"/>
    <property type="match status" value="1"/>
</dbReference>
<dbReference type="InterPro" id="IPR043502">
    <property type="entry name" value="DNA/RNA_pol_sf"/>
</dbReference>
<feature type="compositionally biased region" description="Basic residues" evidence="16">
    <location>
        <begin position="1026"/>
        <end position="1035"/>
    </location>
</feature>
<dbReference type="InterPro" id="IPR015683">
    <property type="entry name" value="Ionotropic_Glu_rcpt"/>
</dbReference>
<dbReference type="InterPro" id="IPR001508">
    <property type="entry name" value="Iono_Glu_rcpt_met"/>
</dbReference>
<feature type="transmembrane region" description="Helical" evidence="17">
    <location>
        <begin position="324"/>
        <end position="348"/>
    </location>
</feature>
<evidence type="ECO:0000256" key="11">
    <source>
        <dbReference type="ARBA" id="ARBA00023286"/>
    </source>
</evidence>
<keyword evidence="10" id="KW-0325">Glycoprotein</keyword>
<feature type="transmembrane region" description="Helical" evidence="17">
    <location>
        <begin position="509"/>
        <end position="534"/>
    </location>
</feature>
<dbReference type="WBParaSite" id="maker-uti_cns_0004383-snap-gene-0.3-mRNA-1">
    <property type="protein sequence ID" value="maker-uti_cns_0004383-snap-gene-0.3-mRNA-1"/>
    <property type="gene ID" value="maker-uti_cns_0004383-snap-gene-0.3"/>
</dbReference>
<comment type="subcellular location">
    <subcellularLocation>
        <location evidence="1">Cell membrane</location>
        <topology evidence="1">Multi-pass membrane protein</topology>
    </subcellularLocation>
</comment>
<keyword evidence="5 17" id="KW-1133">Transmembrane helix</keyword>
<dbReference type="GO" id="GO:0038023">
    <property type="term" value="F:signaling receptor activity"/>
    <property type="evidence" value="ECO:0007669"/>
    <property type="project" value="InterPro"/>
</dbReference>
<keyword evidence="4 17" id="KW-0812">Transmembrane</keyword>
<feature type="compositionally biased region" description="Basic residues" evidence="16">
    <location>
        <begin position="620"/>
        <end position="647"/>
    </location>
</feature>
<feature type="compositionally biased region" description="Low complexity" evidence="16">
    <location>
        <begin position="1794"/>
        <end position="1803"/>
    </location>
</feature>
<feature type="compositionally biased region" description="Basic and acidic residues" evidence="16">
    <location>
        <begin position="1772"/>
        <end position="1784"/>
    </location>
</feature>
<keyword evidence="19" id="KW-1185">Reference proteome</keyword>
<feature type="region of interest" description="Disordered" evidence="16">
    <location>
        <begin position="1086"/>
        <end position="1114"/>
    </location>
</feature>
<evidence type="ECO:0000256" key="17">
    <source>
        <dbReference type="SAM" id="Phobius"/>
    </source>
</evidence>
<feature type="binding site" evidence="13">
    <location>
        <position position="383"/>
    </location>
    <ligand>
        <name>L-glutamate</name>
        <dbReference type="ChEBI" id="CHEBI:29985"/>
    </ligand>
</feature>
<feature type="compositionally biased region" description="Low complexity" evidence="16">
    <location>
        <begin position="2026"/>
        <end position="2038"/>
    </location>
</feature>
<feature type="site" description="Interaction with the cone snail toxin Con-ikot-ikot" evidence="14">
    <location>
        <position position="388"/>
    </location>
</feature>
<feature type="transmembrane region" description="Helical" evidence="17">
    <location>
        <begin position="251"/>
        <end position="272"/>
    </location>
</feature>
<feature type="region of interest" description="Disordered" evidence="16">
    <location>
        <begin position="1725"/>
        <end position="1821"/>
    </location>
</feature>
<feature type="disulfide bond" evidence="15">
    <location>
        <begin position="438"/>
        <end position="491"/>
    </location>
</feature>
<keyword evidence="3" id="KW-1003">Cell membrane</keyword>
<evidence type="ECO:0000256" key="10">
    <source>
        <dbReference type="ARBA" id="ARBA00023180"/>
    </source>
</evidence>
<dbReference type="GO" id="GO:0005886">
    <property type="term" value="C:plasma membrane"/>
    <property type="evidence" value="ECO:0007669"/>
    <property type="project" value="UniProtKB-SubCell"/>
</dbReference>
<feature type="region of interest" description="Disordered" evidence="16">
    <location>
        <begin position="2407"/>
        <end position="2461"/>
    </location>
</feature>
<feature type="compositionally biased region" description="Polar residues" evidence="16">
    <location>
        <begin position="689"/>
        <end position="699"/>
    </location>
</feature>
<dbReference type="SMART" id="SM00079">
    <property type="entry name" value="PBPe"/>
    <property type="match status" value="1"/>
</dbReference>
<keyword evidence="12" id="KW-0407">Ion channel</keyword>
<evidence type="ECO:0000256" key="14">
    <source>
        <dbReference type="PIRSR" id="PIRSR601508-2"/>
    </source>
</evidence>
<feature type="compositionally biased region" description="Polar residues" evidence="16">
    <location>
        <begin position="1237"/>
        <end position="1246"/>
    </location>
</feature>
<keyword evidence="6" id="KW-0175">Coiled coil</keyword>
<feature type="compositionally biased region" description="Low complexity" evidence="16">
    <location>
        <begin position="1182"/>
        <end position="1200"/>
    </location>
</feature>
<feature type="compositionally biased region" description="Low complexity" evidence="16">
    <location>
        <begin position="1737"/>
        <end position="1752"/>
    </location>
</feature>
<feature type="region of interest" description="Disordered" evidence="16">
    <location>
        <begin position="1182"/>
        <end position="1201"/>
    </location>
</feature>
<keyword evidence="8 17" id="KW-0472">Membrane</keyword>
<dbReference type="Gene3D" id="3.40.190.10">
    <property type="entry name" value="Periplasmic binding protein-like II"/>
    <property type="match status" value="3"/>
</dbReference>
<dbReference type="Gene3D" id="3.30.420.10">
    <property type="entry name" value="Ribonuclease H-like superfamily/Ribonuclease H"/>
    <property type="match status" value="1"/>
</dbReference>
<sequence length="3373" mass="360544">LAKTAGHCYRCDDIERREYIGFNSNGVINTTQFVLVNSQIKKNQTRWFPVGSWSMSSRHESPSRTSFRIDSVIWPGYSKTPPIGRPKKYLMRVATLEEDPFITYRPLEADGRCGETSLKCRVVMSNASEFHWSNADNITKLDGSGRYQFNCCSGLSIDLLRELMKDLDFDVDLFEVPDKKWGGWTAQGWNGLVRVLLEGKADMVLTALKITPNRSEQIEFSVPYQRTGITILVALREGAISTRAFLKPYDYPSWCLILVFSVHACGAALFLFEWLSPQGLDRGNVPPREHKFSLFRSLWLIWSMLFGAAVNADNPRGVASRFLGNIWALFALVFLASYTANLAAFMIAEESYYDLSGINDWRLMEPGMHRPPFRFATVPSGATEENVKMNFPQMAEYMRNYSKSNLDEGIKALKNHEIDAFIYDATVLQYRVGKDKDCKLKTVGNWYSMTGYGVGFPKGSEWKPDIDSQILIYRKNGLLERWSKYWFTGACQQSGRLRNSNQTLGVKNFISAFILLIGGMLLCCLLLLLEHWFYRYMRPRLKDFDKYGCCGLVSIGEPAGGGGGGYLEISANSSEAELSRRLQPEQQFSTQVVPVQQHCQPSSQSSKLMPGPETALPNCHQRRRQPQPQHSHPHLHQQQQQHHHHHQPLIDHRFPRSPNSSYQLSPVSNLERPPSSQRSNEILYKHPSIRSSPSGSALMTYSMPPPAAPPAPTDSGARDDAATEKEALVVKEPGLEPVNRHYRGKVNMQGIKIYFDGSLTSTAELLSSSPALSRQPKLEPAVLLQVGGHPATVEAHRQRRFEFDISMKPTPVQLPIEPFSAHQQPCAVLRDAGADVFDAEVAHADTNLRCSDAAQLAEQPAGGSVEQAVLLQAHPGPGLSGDALHQLGQGDRRPLLLGLGQVDALTIAASPSTSPSLTPSTSSSAPASSEAISNGGECCVVGVRLTPPPGRAPASCQAQAAAAAKSAAAARNRTPSTDGSGVEKSTARGWTTNRRAGIRPPGRRMRRQWSAKSRYPAPKLAPSLSRGRRGRQHRRVAPLESPLLAAQCHSYRPDVVCTRTSVGTFNGSEVGFNLGELGAKSRRAPCQRFEPRQSPSGCRRGRPTERVDGAGATRGRCSPAASTSFWCSSDSGAALSSRCPAVSGCGCLSPPATGVDLSDADAIEARRSAAAAIAMDAAAVGRGASPSSTMTPASASSSGAKMPLDSMIEVSASSWARIWHWIGDRGIAQIAVSNPQQTVANSNRSQGGRRLPVCGRQDSQHADAATGQVAELQWQRSGAKAHLVAMPIPTPVLPSSLNESPASEPVAPLTAAAASVSSSSRISSSSHADPNAARGGPQRLHAVLVTHPGYVGVVDGQQAVARAENPGRVAHDAADVAAARGVLAACDQEAQAAAADLHSLHQSRRLLGVDLSQPSGHSIDQRVLVYRRRQPQRVSGRRTCRRRLLSGLWAEQQWHPGPCDVQPHGTRRRPQHGNNVAVAPAVHRLIGDLQQQVALPQQPLHGLVAVLQHALHSAKVAKRRNSGKAVAVAVATQLGEGLFKPFPAGQNGGRVQQAGVRRADADADASAANAAEAVTAVFRCCRTIGRRRQRLGRLRGLAALQVEHGDLRGGQQRLHGNLVRHPFQADAVHPQYFVVDTHSGVQIGGAAFGDGLHVDGAALQRDLEPVAGQQVPDAAAAHSAELRSLPIQLQLVPALHDDRVLRGGRALRGAWRIGDAEVAICGGGGRSGGTGFDNAKPTAPAISWSSAPPASSGDVRSKMSLRLPEAPAPRSSRLERRLRCGDRRSWRRRRADEAVSSSSASASAPPPSELRRSRMKPSARCHRRRLRCPSVGGCRHRVDFVVDILAVHEGVAVVAKATQHRANADGRDGGVGCAGGRLGPAVPQSRLNRHRGAESPEATIRCCCPCPVPPPPLLRVCEAQRCTPPVADSDSSGQEALIRPDQSCSWLHSAARYLPSLAPLSWKFSRPNSRPLTRSEVVEATTSLAPLKDTFSASCQARRCSGGDTGWRQRLPESPAALATRRPRSDTPSSRGAAGSVAEAAPAMANKWNPAIAAMQNWRPLSARDEALNVETRRHSLTSFAERSACCCCSSSDFGMYCSSLVGGAAVPSSAADGAGAAPSSWCSARPASWIAAASSAGSVASSRARRSSRIKFESQRELQQGATAAAASFAAATGPTARSFQRGGARGHAEPVFGRLFGHADSQQVVDAGIDVVKHAADELAAQSVGRADFDELPATVADDVDRATGVGALPWWAVNLAPVNSSSKPPISSVSASKWSSEVSSIASSLTLKAVAAATAPVSTVTAACGCCCCCCCSGGADIGSVGSLRRALGEDFGDDDGSGGVGSLAGCDEGSAAGIGGVKAARSAPVSVPTSRVCFGDDSSTSGSIGAYLTAGLLTAETAFTADSVTPSENSSTSSRLRPAADSPESAAFNRRRSSASEGTSGGSSGSSAEPDSQARSDRLADGRLENCTRPELVSSQLSGVISWQRGPLGLAGAVKLAKELQLRLDAIKFQVQFLRAGRHNWIDWRHKVERQLLGGAHRGHLGAEPRLQLSRPLHSLAGDGLLAIVQQLLAPHAQPVAEAGIGVDLLHVHRLAIVPGHCDEAPPARGGTRGPRIMFMIRNRTVVAHLSGSSLSVPVLKGGPQGGVLTPVLWNMVMDELLCSDLHDPILKVGYADDVTAICAGPSVDTIRDLLQGFLGRAERWADQCGLRLSESKTTAVMFTNKLLWTIKPLTLYGKNISMEKQVRCLGLTLDHRLNWTPHIQTKAKKALAVLAQIRRAVGTTWGLTPRKLWWIYTAIIRPSISYASLVWASGLSVKSNLDALYKIQGRACRMTMGAPPSTPFEGMNAFLCAPPLDIYIKGEAAKSTRRLLDAGVAFKKVRAFKKRSLIPHSDLCLKALEECGGLNILTDSIPATLLLSQRYKVTIQPRHEASDSWSDSEVHCYTDGSMRHGLSGFGACVFFKGEVVWSYSQHTGLNSSVFQSEVLAISSCAAELRRRQLSGRKFIFHSDSQAALRALCRSTASSRSVLDCNTQLNGLALGNQVELRWIPGHAGFLGNERADLLAKAGSAGALLGPGPGAPIPASGQVPEERCPFCRSGSENAEHFICHCPVFTRARLTHLGPNPVLSDVCRPESIPLLARYLRDTGRADFFPTVGEEDRAAGETDGCRHTRSTASLNRANFALSSSAFGGDLAVSIAVRMARETARQAEQFNPRPFNIDLAPLLPLLVFLFALDVLGQLVGADGAQDKQGRQRQQHVVHERHRVLGGVQQHQADVLFGPAAPRRIVDGTEQLAQLVSGLQRVDTAGGAATASRAVKLQPVLVVGPQAARAWFSGGGGGGAGGSGGGGGGAGSCCCCAAEPWLEPLSLEIL</sequence>
<protein>
    <submittedName>
        <fullName evidence="20">RNase H domain-containing protein</fullName>
    </submittedName>
</protein>
<accession>A0A1I8H4I8</accession>
<proteinExistence type="predicted"/>
<feature type="compositionally biased region" description="Low complexity" evidence="16">
    <location>
        <begin position="2407"/>
        <end position="2418"/>
    </location>
</feature>
<dbReference type="PRINTS" id="PR00177">
    <property type="entry name" value="NMDARECEPTOR"/>
</dbReference>
<evidence type="ECO:0000256" key="12">
    <source>
        <dbReference type="ARBA" id="ARBA00023303"/>
    </source>
</evidence>
<dbReference type="Pfam" id="PF00075">
    <property type="entry name" value="RNase_H"/>
    <property type="match status" value="1"/>
</dbReference>
<keyword evidence="11" id="KW-1071">Ligand-gated ion channel</keyword>
<keyword evidence="9" id="KW-0675">Receptor</keyword>
<feature type="transmembrane region" description="Helical" evidence="17">
    <location>
        <begin position="293"/>
        <end position="312"/>
    </location>
</feature>
<keyword evidence="7" id="KW-0406">Ion transport</keyword>
<dbReference type="InterPro" id="IPR012337">
    <property type="entry name" value="RNaseH-like_sf"/>
</dbReference>
<dbReference type="InterPro" id="IPR001320">
    <property type="entry name" value="Iontro_rcpt_C"/>
</dbReference>
<feature type="compositionally biased region" description="Polar residues" evidence="16">
    <location>
        <begin position="589"/>
        <end position="607"/>
    </location>
</feature>
<dbReference type="FunFam" id="3.40.190.10:FF:000155">
    <property type="entry name" value="Glutamate receptor ionotropic, NMDA 2B"/>
    <property type="match status" value="1"/>
</dbReference>
<evidence type="ECO:0000256" key="15">
    <source>
        <dbReference type="PIRSR" id="PIRSR601508-3"/>
    </source>
</evidence>
<keyword evidence="2" id="KW-0813">Transport</keyword>
<feature type="binding site" evidence="13">
    <location>
        <position position="214"/>
    </location>
    <ligand>
        <name>L-glutamate</name>
        <dbReference type="ChEBI" id="CHEBI:29985"/>
    </ligand>
</feature>
<dbReference type="PROSITE" id="PS50879">
    <property type="entry name" value="RNASE_H_1"/>
    <property type="match status" value="1"/>
</dbReference>
<evidence type="ECO:0000256" key="6">
    <source>
        <dbReference type="ARBA" id="ARBA00023054"/>
    </source>
</evidence>
<evidence type="ECO:0000256" key="16">
    <source>
        <dbReference type="SAM" id="MobiDB-lite"/>
    </source>
</evidence>
<feature type="region of interest" description="Disordered" evidence="16">
    <location>
        <begin position="589"/>
        <end position="721"/>
    </location>
</feature>
<dbReference type="Pfam" id="PF00060">
    <property type="entry name" value="Lig_chan"/>
    <property type="match status" value="1"/>
</dbReference>
<organism evidence="19 20">
    <name type="scientific">Macrostomum lignano</name>
    <dbReference type="NCBI Taxonomy" id="282301"/>
    <lineage>
        <taxon>Eukaryota</taxon>
        <taxon>Metazoa</taxon>
        <taxon>Spiralia</taxon>
        <taxon>Lophotrochozoa</taxon>
        <taxon>Platyhelminthes</taxon>
        <taxon>Rhabditophora</taxon>
        <taxon>Macrostomorpha</taxon>
        <taxon>Macrostomida</taxon>
        <taxon>Macrostomidae</taxon>
        <taxon>Macrostomum</taxon>
    </lineage>
</organism>
<evidence type="ECO:0000256" key="4">
    <source>
        <dbReference type="ARBA" id="ARBA00022692"/>
    </source>
</evidence>
<dbReference type="SUPFAM" id="SSF53850">
    <property type="entry name" value="Periplasmic binding protein-like II"/>
    <property type="match status" value="1"/>
</dbReference>
<dbReference type="SUPFAM" id="SSF56672">
    <property type="entry name" value="DNA/RNA polymerases"/>
    <property type="match status" value="1"/>
</dbReference>
<feature type="region of interest" description="Disordered" evidence="16">
    <location>
        <begin position="2001"/>
        <end position="2038"/>
    </location>
</feature>
<feature type="site" description="Crucial to convey clamshell closure to channel opening" evidence="14">
    <location>
        <position position="355"/>
    </location>
</feature>
<dbReference type="GO" id="GO:0015276">
    <property type="term" value="F:ligand-gated monoatomic ion channel activity"/>
    <property type="evidence" value="ECO:0007669"/>
    <property type="project" value="InterPro"/>
</dbReference>
<dbReference type="GO" id="GO:0003676">
    <property type="term" value="F:nucleic acid binding"/>
    <property type="evidence" value="ECO:0007669"/>
    <property type="project" value="InterPro"/>
</dbReference>
<evidence type="ECO:0000256" key="3">
    <source>
        <dbReference type="ARBA" id="ARBA00022475"/>
    </source>
</evidence>
<evidence type="ECO:0000256" key="13">
    <source>
        <dbReference type="PIRSR" id="PIRSR601508-1"/>
    </source>
</evidence>